<dbReference type="PANTHER" id="PTHR21593">
    <property type="entry name" value="PRION-LIKE- Q/N-RICH -DOMAIN-BEARING PROTEIN PROTEIN"/>
    <property type="match status" value="1"/>
</dbReference>
<evidence type="ECO:0000313" key="4">
    <source>
        <dbReference type="Proteomes" id="UP001303046"/>
    </source>
</evidence>
<gene>
    <name evidence="3" type="primary">Necator_chrIII.g9779</name>
    <name evidence="3" type="ORF">RB195_009014</name>
</gene>
<dbReference type="EMBL" id="JAVFWL010000003">
    <property type="protein sequence ID" value="KAK6740907.1"/>
    <property type="molecule type" value="Genomic_DNA"/>
</dbReference>
<sequence>MSFWPDYRLFSHKMSTDEHLPPFLRNVSEEARKEFYEIAHDKKTPLVELRKHMEEWAKKQGDAVVVEMHNFETSKRQHQIATHKKVNVVIGQLTRAHNEVHKIITNDSLSKEEMFEKLRAIDIDPATGPSLRSIILTVAHLHDKHHQHHHHHHSHHTSHEYEYEGMGPLATILVHDESLQIGPAEQQETA</sequence>
<evidence type="ECO:0000256" key="1">
    <source>
        <dbReference type="SAM" id="MobiDB-lite"/>
    </source>
</evidence>
<dbReference type="Proteomes" id="UP001303046">
    <property type="component" value="Unassembled WGS sequence"/>
</dbReference>
<feature type="compositionally biased region" description="Basic residues" evidence="1">
    <location>
        <begin position="143"/>
        <end position="156"/>
    </location>
</feature>
<proteinExistence type="predicted"/>
<dbReference type="PANTHER" id="PTHR21593:SF36">
    <property type="entry name" value="DUF148 DOMAIN-CONTAINING PROTEIN-RELATED"/>
    <property type="match status" value="1"/>
</dbReference>
<dbReference type="Pfam" id="PF02520">
    <property type="entry name" value="ANIS5_cation-bd"/>
    <property type="match status" value="1"/>
</dbReference>
<organism evidence="3 4">
    <name type="scientific">Necator americanus</name>
    <name type="common">Human hookworm</name>
    <dbReference type="NCBI Taxonomy" id="51031"/>
    <lineage>
        <taxon>Eukaryota</taxon>
        <taxon>Metazoa</taxon>
        <taxon>Ecdysozoa</taxon>
        <taxon>Nematoda</taxon>
        <taxon>Chromadorea</taxon>
        <taxon>Rhabditida</taxon>
        <taxon>Rhabditina</taxon>
        <taxon>Rhabditomorpha</taxon>
        <taxon>Strongyloidea</taxon>
        <taxon>Ancylostomatidae</taxon>
        <taxon>Bunostominae</taxon>
        <taxon>Necator</taxon>
    </lineage>
</organism>
<comment type="caution">
    <text evidence="3">The sequence shown here is derived from an EMBL/GenBank/DDBJ whole genome shotgun (WGS) entry which is preliminary data.</text>
</comment>
<dbReference type="InterPro" id="IPR052823">
    <property type="entry name" value="SXP/RAL-2_related"/>
</dbReference>
<protein>
    <recommendedName>
        <fullName evidence="2">SXP/RAL-2 family protein Ani s 5-like cation-binding domain-containing protein</fullName>
    </recommendedName>
</protein>
<evidence type="ECO:0000313" key="3">
    <source>
        <dbReference type="EMBL" id="KAK6740907.1"/>
    </source>
</evidence>
<feature type="domain" description="SXP/RAL-2 family protein Ani s 5-like cation-binding" evidence="2">
    <location>
        <begin position="30"/>
        <end position="121"/>
    </location>
</feature>
<accession>A0ABR1CSU5</accession>
<dbReference type="InterPro" id="IPR003677">
    <property type="entry name" value="ANIS5_cation-bd"/>
</dbReference>
<name>A0ABR1CSU5_NECAM</name>
<keyword evidence="4" id="KW-1185">Reference proteome</keyword>
<feature type="region of interest" description="Disordered" evidence="1">
    <location>
        <begin position="143"/>
        <end position="162"/>
    </location>
</feature>
<evidence type="ECO:0000259" key="2">
    <source>
        <dbReference type="Pfam" id="PF02520"/>
    </source>
</evidence>
<reference evidence="3 4" key="1">
    <citation type="submission" date="2023-08" db="EMBL/GenBank/DDBJ databases">
        <title>A Necator americanus chromosomal reference genome.</title>
        <authorList>
            <person name="Ilik V."/>
            <person name="Petrzelkova K.J."/>
            <person name="Pardy F."/>
            <person name="Fuh T."/>
            <person name="Niatou-Singa F.S."/>
            <person name="Gouil Q."/>
            <person name="Baker L."/>
            <person name="Ritchie M.E."/>
            <person name="Jex A.R."/>
            <person name="Gazzola D."/>
            <person name="Li H."/>
            <person name="Toshio Fujiwara R."/>
            <person name="Zhan B."/>
            <person name="Aroian R.V."/>
            <person name="Pafco B."/>
            <person name="Schwarz E.M."/>
        </authorList>
    </citation>
    <scope>NUCLEOTIDE SEQUENCE [LARGE SCALE GENOMIC DNA]</scope>
    <source>
        <strain evidence="3 4">Aroian</strain>
        <tissue evidence="3">Whole animal</tissue>
    </source>
</reference>